<dbReference type="SUPFAM" id="SSF52047">
    <property type="entry name" value="RNI-like"/>
    <property type="match status" value="1"/>
</dbReference>
<dbReference type="InterPro" id="IPR032675">
    <property type="entry name" value="LRR_dom_sf"/>
</dbReference>
<dbReference type="Gene3D" id="3.80.10.10">
    <property type="entry name" value="Ribonuclease Inhibitor"/>
    <property type="match status" value="2"/>
</dbReference>
<dbReference type="PANTHER" id="PTHR13318">
    <property type="entry name" value="PARTNER OF PAIRED, ISOFORM B-RELATED"/>
    <property type="match status" value="1"/>
</dbReference>
<dbReference type="GO" id="GO:0031146">
    <property type="term" value="P:SCF-dependent proteasomal ubiquitin-dependent protein catabolic process"/>
    <property type="evidence" value="ECO:0007669"/>
    <property type="project" value="TreeGrafter"/>
</dbReference>
<dbReference type="InterPro" id="IPR001810">
    <property type="entry name" value="F-box_dom"/>
</dbReference>
<dbReference type="SUPFAM" id="SSF81383">
    <property type="entry name" value="F-box domain"/>
    <property type="match status" value="1"/>
</dbReference>
<proteinExistence type="predicted"/>
<dbReference type="InterPro" id="IPR006553">
    <property type="entry name" value="Leu-rich_rpt_Cys-con_subtyp"/>
</dbReference>
<dbReference type="Proteomes" id="UP000605846">
    <property type="component" value="Unassembled WGS sequence"/>
</dbReference>
<organism evidence="2 3">
    <name type="scientific">Apophysomyces ossiformis</name>
    <dbReference type="NCBI Taxonomy" id="679940"/>
    <lineage>
        <taxon>Eukaryota</taxon>
        <taxon>Fungi</taxon>
        <taxon>Fungi incertae sedis</taxon>
        <taxon>Mucoromycota</taxon>
        <taxon>Mucoromycotina</taxon>
        <taxon>Mucoromycetes</taxon>
        <taxon>Mucorales</taxon>
        <taxon>Mucorineae</taxon>
        <taxon>Mucoraceae</taxon>
        <taxon>Apophysomyces</taxon>
    </lineage>
</organism>
<dbReference type="PANTHER" id="PTHR13318:SF190">
    <property type="entry name" value="PARTNER OF PAIRED, ISOFORM B"/>
    <property type="match status" value="1"/>
</dbReference>
<evidence type="ECO:0000313" key="3">
    <source>
        <dbReference type="Proteomes" id="UP000605846"/>
    </source>
</evidence>
<name>A0A8H7BQ04_9FUNG</name>
<protein>
    <recommendedName>
        <fullName evidence="1">F-box domain-containing protein</fullName>
    </recommendedName>
</protein>
<feature type="domain" description="F-box" evidence="1">
    <location>
        <begin position="20"/>
        <end position="66"/>
    </location>
</feature>
<keyword evidence="3" id="KW-1185">Reference proteome</keyword>
<dbReference type="EMBL" id="JABAYA010000025">
    <property type="protein sequence ID" value="KAF7729417.1"/>
    <property type="molecule type" value="Genomic_DNA"/>
</dbReference>
<dbReference type="Pfam" id="PF25372">
    <property type="entry name" value="DUF7885"/>
    <property type="match status" value="1"/>
</dbReference>
<comment type="caution">
    <text evidence="2">The sequence shown here is derived from an EMBL/GenBank/DDBJ whole genome shotgun (WGS) entry which is preliminary data.</text>
</comment>
<dbReference type="OrthoDB" id="550575at2759"/>
<dbReference type="PROSITE" id="PS50181">
    <property type="entry name" value="FBOX"/>
    <property type="match status" value="1"/>
</dbReference>
<dbReference type="GO" id="GO:0019005">
    <property type="term" value="C:SCF ubiquitin ligase complex"/>
    <property type="evidence" value="ECO:0007669"/>
    <property type="project" value="TreeGrafter"/>
</dbReference>
<dbReference type="SMART" id="SM00256">
    <property type="entry name" value="FBOX"/>
    <property type="match status" value="1"/>
</dbReference>
<dbReference type="InterPro" id="IPR057207">
    <property type="entry name" value="FBXL15_LRR"/>
</dbReference>
<reference evidence="2" key="1">
    <citation type="submission" date="2020-01" db="EMBL/GenBank/DDBJ databases">
        <title>Genome Sequencing of Three Apophysomyces-Like Fungal Strains Confirms a Novel Fungal Genus in the Mucoromycota with divergent Burkholderia-like Endosymbiotic Bacteria.</title>
        <authorList>
            <person name="Stajich J.E."/>
            <person name="Macias A.M."/>
            <person name="Carter-House D."/>
            <person name="Lovett B."/>
            <person name="Kasson L.R."/>
            <person name="Berry K."/>
            <person name="Grigoriev I."/>
            <person name="Chang Y."/>
            <person name="Spatafora J."/>
            <person name="Kasson M.T."/>
        </authorList>
    </citation>
    <scope>NUCLEOTIDE SEQUENCE</scope>
    <source>
        <strain evidence="2">NRRL A-21654</strain>
    </source>
</reference>
<dbReference type="InterPro" id="IPR036047">
    <property type="entry name" value="F-box-like_dom_sf"/>
</dbReference>
<gene>
    <name evidence="2" type="ORF">EC973_004396</name>
</gene>
<accession>A0A8H7BQ04</accession>
<dbReference type="Pfam" id="PF12937">
    <property type="entry name" value="F-box-like"/>
    <property type="match status" value="1"/>
</dbReference>
<evidence type="ECO:0000259" key="1">
    <source>
        <dbReference type="PROSITE" id="PS50181"/>
    </source>
</evidence>
<dbReference type="AlphaFoldDB" id="A0A8H7BQ04"/>
<evidence type="ECO:0000313" key="2">
    <source>
        <dbReference type="EMBL" id="KAF7729417.1"/>
    </source>
</evidence>
<sequence length="481" mass="53797">MNIKLNIWDFIDSIARGEHVSWFMQLPDELQIKILGFLYVQDLLKATAVCRKWRRLAFDGSMWTKLDVTPFYKVIPAEEIVRLGVAAGTFLKVANFRGCIQLTGHGLRTLASYCPNIQALYLKDCRRLSTPSIAYFLQNVRHLRVLDLSSLDSVRNSTLYVVAELTQLEKLNLGWCRNISGQAVRAIAQGCRGLRYLKLNGCPQLDEATMAILGQLPCLSHLCLAYCTSLTDNGLLEFLQSSSSPLTHLNLSSCSRLTDASLRHLALHCKHLSHLELAGCILLTDQGFCYLALRLRTLVNLDLEDLQQITGATVKALANNQPHLDRLCLSNCTQIGDDAIIHLILHGVCHQLQHLELDNCTVTDEVLDSIAVFLTRPPSLDSNFSFFSSFSSEPKAERKLNVEVLDCSNITKKGVRSALAKAGPMLSIKSIYSWREDEGQPSEEDTFQETGRRRYNTVGRQRRRRGHSSPGQPLAASCIIL</sequence>
<dbReference type="SMART" id="SM00367">
    <property type="entry name" value="LRR_CC"/>
    <property type="match status" value="10"/>
</dbReference>